<name>A0AAW5RI15_ACIJU</name>
<feature type="signal peptide" evidence="1">
    <location>
        <begin position="1"/>
        <end position="19"/>
    </location>
</feature>
<evidence type="ECO:0000256" key="1">
    <source>
        <dbReference type="SAM" id="SignalP"/>
    </source>
</evidence>
<dbReference type="Proteomes" id="UP001208534">
    <property type="component" value="Unassembled WGS sequence"/>
</dbReference>
<dbReference type="EMBL" id="JAHPRE010000125">
    <property type="protein sequence ID" value="MCU4398640.1"/>
    <property type="molecule type" value="Genomic_DNA"/>
</dbReference>
<evidence type="ECO:0000313" key="3">
    <source>
        <dbReference type="Proteomes" id="UP001208534"/>
    </source>
</evidence>
<proteinExistence type="predicted"/>
<keyword evidence="1" id="KW-0732">Signal</keyword>
<gene>
    <name evidence="2" type="ORF">KTH64_17310</name>
</gene>
<reference evidence="2" key="1">
    <citation type="submission" date="2021-06" db="EMBL/GenBank/DDBJ databases">
        <title>Propagation of a rapidly emergent carbapenem-resistant Acinetobacter baumannii lineage by various extra-hospital transmission networks.</title>
        <authorList>
            <person name="Calix J."/>
        </authorList>
    </citation>
    <scope>NUCLEOTIDE SEQUENCE</scope>
    <source>
        <strain evidence="2">WU_MDCI_Aw63</strain>
    </source>
</reference>
<organism evidence="2 3">
    <name type="scientific">Acinetobacter junii</name>
    <dbReference type="NCBI Taxonomy" id="40215"/>
    <lineage>
        <taxon>Bacteria</taxon>
        <taxon>Pseudomonadati</taxon>
        <taxon>Pseudomonadota</taxon>
        <taxon>Gammaproteobacteria</taxon>
        <taxon>Moraxellales</taxon>
        <taxon>Moraxellaceae</taxon>
        <taxon>Acinetobacter</taxon>
    </lineage>
</organism>
<dbReference type="RefSeq" id="WP_140383431.1">
    <property type="nucleotide sequence ID" value="NZ_JAHPRE010000125.1"/>
</dbReference>
<accession>A0AAW5RI15</accession>
<sequence length="229" mass="25910">MRKQYFFLMALGFSSSSFALENLPLTHKGLEKLKMQEIGSVIKNFLPNSDVSAIWWDYKSNNPSIIWLHTPYTETQFKDGSIQTIRKGVFRSHVLGVQTTYLQDRKYELPWSVIYLGKMAKFGVTEIQFHPNLPDIDIIDSYQCFGASYDNCDFNPIKSLKNVGVNSKMICRDDTGSGSNYKKAYLLTANGKKPTYAIHSMSTGSGGSSNDFSLMLNTTKNEICNLVKY</sequence>
<feature type="chain" id="PRO_5043845991" evidence="1">
    <location>
        <begin position="20"/>
        <end position="229"/>
    </location>
</feature>
<evidence type="ECO:0000313" key="2">
    <source>
        <dbReference type="EMBL" id="MCU4398640.1"/>
    </source>
</evidence>
<protein>
    <submittedName>
        <fullName evidence="2">Uncharacterized protein</fullName>
    </submittedName>
</protein>
<comment type="caution">
    <text evidence="2">The sequence shown here is derived from an EMBL/GenBank/DDBJ whole genome shotgun (WGS) entry which is preliminary data.</text>
</comment>
<dbReference type="AlphaFoldDB" id="A0AAW5RI15"/>